<dbReference type="InterPro" id="IPR032535">
    <property type="entry name" value="Oberon_CC"/>
</dbReference>
<dbReference type="Proteomes" id="UP001603857">
    <property type="component" value="Unassembled WGS sequence"/>
</dbReference>
<dbReference type="CDD" id="cd15612">
    <property type="entry name" value="PHD_OBE1_like"/>
    <property type="match status" value="1"/>
</dbReference>
<proteinExistence type="predicted"/>
<organism evidence="11 12">
    <name type="scientific">Flemingia macrophylla</name>
    <dbReference type="NCBI Taxonomy" id="520843"/>
    <lineage>
        <taxon>Eukaryota</taxon>
        <taxon>Viridiplantae</taxon>
        <taxon>Streptophyta</taxon>
        <taxon>Embryophyta</taxon>
        <taxon>Tracheophyta</taxon>
        <taxon>Spermatophyta</taxon>
        <taxon>Magnoliopsida</taxon>
        <taxon>eudicotyledons</taxon>
        <taxon>Gunneridae</taxon>
        <taxon>Pentapetalae</taxon>
        <taxon>rosids</taxon>
        <taxon>fabids</taxon>
        <taxon>Fabales</taxon>
        <taxon>Fabaceae</taxon>
        <taxon>Papilionoideae</taxon>
        <taxon>50 kb inversion clade</taxon>
        <taxon>NPAAA clade</taxon>
        <taxon>indigoferoid/millettioid clade</taxon>
        <taxon>Phaseoleae</taxon>
        <taxon>Flemingia</taxon>
    </lineage>
</organism>
<dbReference type="InterPro" id="IPR004082">
    <property type="entry name" value="OBERON"/>
</dbReference>
<feature type="compositionally biased region" description="Polar residues" evidence="8">
    <location>
        <begin position="219"/>
        <end position="228"/>
    </location>
</feature>
<feature type="region of interest" description="Disordered" evidence="8">
    <location>
        <begin position="173"/>
        <end position="192"/>
    </location>
</feature>
<feature type="domain" description="Oberon-like PHD finger" evidence="9">
    <location>
        <begin position="467"/>
        <end position="591"/>
    </location>
</feature>
<feature type="region of interest" description="Disordered" evidence="8">
    <location>
        <begin position="205"/>
        <end position="228"/>
    </location>
</feature>
<evidence type="ECO:0000256" key="2">
    <source>
        <dbReference type="ARBA" id="ARBA00022723"/>
    </source>
</evidence>
<keyword evidence="6" id="KW-0539">Nucleus</keyword>
<accession>A0ABD1NI69</accession>
<dbReference type="GO" id="GO:0008270">
    <property type="term" value="F:zinc ion binding"/>
    <property type="evidence" value="ECO:0007669"/>
    <property type="project" value="UniProtKB-KW"/>
</dbReference>
<dbReference type="AlphaFoldDB" id="A0ABD1NI69"/>
<keyword evidence="2" id="KW-0479">Metal-binding</keyword>
<feature type="region of interest" description="Disordered" evidence="8">
    <location>
        <begin position="1"/>
        <end position="23"/>
    </location>
</feature>
<dbReference type="PANTHER" id="PTHR21736:SF38">
    <property type="entry name" value="PROTEIN OBERON 3"/>
    <property type="match status" value="1"/>
</dbReference>
<evidence type="ECO:0000256" key="4">
    <source>
        <dbReference type="ARBA" id="ARBA00022833"/>
    </source>
</evidence>
<evidence type="ECO:0000256" key="8">
    <source>
        <dbReference type="SAM" id="MobiDB-lite"/>
    </source>
</evidence>
<sequence length="823" mass="92261">MIGDKNLVPNGVDSDGENSRTKVSQQYRDLVHVKKVGVDEFQSSSTKVATSGLQELTLSYLCDNPKLGLVEREIGDRSLVKGKEVVVCGNSDQDEKYQPRLSLAEGISPPQRGEPSFKSSLIEASSTFGAARQCLQQDCIPTRLVVGNQNHDQDEKWVERDFLSLSKSRENSSKRSIEEECETEKNGGNKRQNLETLSLSLALPDNGDRVVRPKASKPSARTSNTINSCSNDYTGGASLSHSFSHPFSHNPSCSLTRNSTENFEYSLSKDDQIWYCGEGTNGSVHSRFKPIGDGVALANHSFMQGNSHYKATSSDNQSFYPSELPARVRFEAQSEGSRGKNSENLRGLEGMDGGKVMKFSTLERILREIVSESIPAIALTFQEFTDEAITSIKEHLKGLVDMPEKKGELVNLQNRLDRRSDLTREILAKCHRDQLEILVAIKMGLGSFLSGKFQFLEMVEVFLHKRCRNENCKSLLPVDDCDCKMCSANKGFCSSCMCPVCLNFDCASNTCSWVGCDVCSHWSHSACAIQKNLIKSGPSLKGPSGTSEVQFRCMGCGHASEMFGFVKDVFLCCAKDWSLETLIKELDCVRRIFLGSEDRNGKELHIMSDDMLLKLQAKRVSHLDACNYIIHFFSYADGMSDFPATGISSKDLSTAKAILPMDTKSLPQSTSLIPKYTHDMSYSRSNDLQQKDIKASLSSEHKNETDFNFEALLRKEGFESLESIVRIKEAEARMFQSKADEARREAEGFQKMIKTKTAQMEEEYAERLGKLCLHEAEESRKKKFEELNVLQSSHYDYFNMKSRMQDEIHGLLKRMEATKHQWV</sequence>
<dbReference type="InterPro" id="IPR032881">
    <property type="entry name" value="Oberon-like_PHD"/>
</dbReference>
<protein>
    <recommendedName>
        <fullName evidence="13">Protein OBERON 3</fullName>
    </recommendedName>
</protein>
<dbReference type="Pfam" id="PF16312">
    <property type="entry name" value="Oberon_cc"/>
    <property type="match status" value="1"/>
</dbReference>
<evidence type="ECO:0000313" key="12">
    <source>
        <dbReference type="Proteomes" id="UP001603857"/>
    </source>
</evidence>
<evidence type="ECO:0000313" key="11">
    <source>
        <dbReference type="EMBL" id="KAL2347819.1"/>
    </source>
</evidence>
<feature type="compositionally biased region" description="Basic and acidic residues" evidence="8">
    <location>
        <begin position="173"/>
        <end position="187"/>
    </location>
</feature>
<keyword evidence="12" id="KW-1185">Reference proteome</keyword>
<feature type="coiled-coil region" evidence="7">
    <location>
        <begin position="725"/>
        <end position="759"/>
    </location>
</feature>
<dbReference type="PANTHER" id="PTHR21736">
    <property type="entry name" value="VERNALIZATION-INSENSITIVE PROTEIN 3"/>
    <property type="match status" value="1"/>
</dbReference>
<keyword evidence="5 7" id="KW-0175">Coiled coil</keyword>
<evidence type="ECO:0000256" key="1">
    <source>
        <dbReference type="ARBA" id="ARBA00004123"/>
    </source>
</evidence>
<dbReference type="GO" id="GO:0005634">
    <property type="term" value="C:nucleus"/>
    <property type="evidence" value="ECO:0007669"/>
    <property type="project" value="UniProtKB-SubCell"/>
</dbReference>
<evidence type="ECO:0000259" key="9">
    <source>
        <dbReference type="Pfam" id="PF07227"/>
    </source>
</evidence>
<feature type="domain" description="Oberon coiled-coil region" evidence="10">
    <location>
        <begin position="687"/>
        <end position="812"/>
    </location>
</feature>
<dbReference type="EMBL" id="JBGMDY010000001">
    <property type="protein sequence ID" value="KAL2347819.1"/>
    <property type="molecule type" value="Genomic_DNA"/>
</dbReference>
<evidence type="ECO:0008006" key="13">
    <source>
        <dbReference type="Google" id="ProtNLM"/>
    </source>
</evidence>
<gene>
    <name evidence="11" type="ORF">Fmac_001819</name>
</gene>
<comment type="caution">
    <text evidence="11">The sequence shown here is derived from an EMBL/GenBank/DDBJ whole genome shotgun (WGS) entry which is preliminary data.</text>
</comment>
<dbReference type="PRINTS" id="PR01544">
    <property type="entry name" value="ARATH130DUF"/>
</dbReference>
<evidence type="ECO:0000256" key="7">
    <source>
        <dbReference type="SAM" id="Coils"/>
    </source>
</evidence>
<dbReference type="InterPro" id="IPR047578">
    <property type="entry name" value="OBE1-like_PHD"/>
</dbReference>
<keyword evidence="4" id="KW-0862">Zinc</keyword>
<dbReference type="Pfam" id="PF07227">
    <property type="entry name" value="PHD_Oberon"/>
    <property type="match status" value="1"/>
</dbReference>
<evidence type="ECO:0000259" key="10">
    <source>
        <dbReference type="Pfam" id="PF16312"/>
    </source>
</evidence>
<keyword evidence="3" id="KW-0863">Zinc-finger</keyword>
<name>A0ABD1NI69_9FABA</name>
<reference evidence="11 12" key="1">
    <citation type="submission" date="2024-08" db="EMBL/GenBank/DDBJ databases">
        <title>Insights into the chromosomal genome structure of Flemingia macrophylla.</title>
        <authorList>
            <person name="Ding Y."/>
            <person name="Zhao Y."/>
            <person name="Bi W."/>
            <person name="Wu M."/>
            <person name="Zhao G."/>
            <person name="Gong Y."/>
            <person name="Li W."/>
            <person name="Zhang P."/>
        </authorList>
    </citation>
    <scope>NUCLEOTIDE SEQUENCE [LARGE SCALE GENOMIC DNA]</scope>
    <source>
        <strain evidence="11">DYQJB</strain>
        <tissue evidence="11">Leaf</tissue>
    </source>
</reference>
<evidence type="ECO:0000256" key="3">
    <source>
        <dbReference type="ARBA" id="ARBA00022771"/>
    </source>
</evidence>
<comment type="subcellular location">
    <subcellularLocation>
        <location evidence="1">Nucleus</location>
    </subcellularLocation>
</comment>
<evidence type="ECO:0000256" key="5">
    <source>
        <dbReference type="ARBA" id="ARBA00023054"/>
    </source>
</evidence>
<evidence type="ECO:0000256" key="6">
    <source>
        <dbReference type="ARBA" id="ARBA00023242"/>
    </source>
</evidence>